<sequence length="223" mass="24436">MLTEILYLWACLAPSSVTANPLSGLHLTSRASTTKTARFDDLTPVNVLSEVVNAPEIGSYMGLRWQGFYTIQPGLFSGFLNVGGLLPESGANAAGYDTLGSLDTNTGSITRVITVEPQRTFPPKPATMDLHSFWWGCQFGLKQYVLTAPAACNLTIIGSRAFQERTRTTVRFQPILIDLLMNMKLVELGDQFKGLDTLTFITQYDVGLNGATSFDDFTYTINT</sequence>
<evidence type="ECO:0000256" key="1">
    <source>
        <dbReference type="SAM" id="SignalP"/>
    </source>
</evidence>
<evidence type="ECO:0000313" key="3">
    <source>
        <dbReference type="Proteomes" id="UP001600888"/>
    </source>
</evidence>
<keyword evidence="1" id="KW-0732">Signal</keyword>
<proteinExistence type="predicted"/>
<organism evidence="2 3">
    <name type="scientific">Diaporthe vaccinii</name>
    <dbReference type="NCBI Taxonomy" id="105482"/>
    <lineage>
        <taxon>Eukaryota</taxon>
        <taxon>Fungi</taxon>
        <taxon>Dikarya</taxon>
        <taxon>Ascomycota</taxon>
        <taxon>Pezizomycotina</taxon>
        <taxon>Sordariomycetes</taxon>
        <taxon>Sordariomycetidae</taxon>
        <taxon>Diaporthales</taxon>
        <taxon>Diaporthaceae</taxon>
        <taxon>Diaporthe</taxon>
        <taxon>Diaporthe eres species complex</taxon>
    </lineage>
</organism>
<reference evidence="2 3" key="1">
    <citation type="submission" date="2024-03" db="EMBL/GenBank/DDBJ databases">
        <title>A high-quality draft genome sequence of Diaporthe vaccinii, a causative agent of upright dieback and viscid rot disease in cranberry plants.</title>
        <authorList>
            <person name="Sarrasin M."/>
            <person name="Lang B.F."/>
            <person name="Burger G."/>
        </authorList>
    </citation>
    <scope>NUCLEOTIDE SEQUENCE [LARGE SCALE GENOMIC DNA]</scope>
    <source>
        <strain evidence="2 3">IS7</strain>
    </source>
</reference>
<feature type="signal peptide" evidence="1">
    <location>
        <begin position="1"/>
        <end position="19"/>
    </location>
</feature>
<evidence type="ECO:0000313" key="2">
    <source>
        <dbReference type="EMBL" id="KAL2289490.1"/>
    </source>
</evidence>
<name>A0ABR4F472_9PEZI</name>
<protein>
    <submittedName>
        <fullName evidence="2">Uncharacterized protein</fullName>
    </submittedName>
</protein>
<comment type="caution">
    <text evidence="2">The sequence shown here is derived from an EMBL/GenBank/DDBJ whole genome shotgun (WGS) entry which is preliminary data.</text>
</comment>
<accession>A0ABR4F472</accession>
<keyword evidence="3" id="KW-1185">Reference proteome</keyword>
<dbReference type="EMBL" id="JBAWTH010000012">
    <property type="protein sequence ID" value="KAL2289490.1"/>
    <property type="molecule type" value="Genomic_DNA"/>
</dbReference>
<feature type="chain" id="PRO_5045910248" evidence="1">
    <location>
        <begin position="20"/>
        <end position="223"/>
    </location>
</feature>
<gene>
    <name evidence="2" type="ORF">FJTKL_01761</name>
</gene>
<dbReference type="Proteomes" id="UP001600888">
    <property type="component" value="Unassembled WGS sequence"/>
</dbReference>